<dbReference type="WBParaSite" id="RSKR_0001125600.1">
    <property type="protein sequence ID" value="RSKR_0001125600.1"/>
    <property type="gene ID" value="RSKR_0001125600"/>
</dbReference>
<proteinExistence type="predicted"/>
<reference evidence="2" key="1">
    <citation type="submission" date="2016-11" db="UniProtKB">
        <authorList>
            <consortium name="WormBaseParasite"/>
        </authorList>
    </citation>
    <scope>IDENTIFICATION</scope>
    <source>
        <strain evidence="2">KR3021</strain>
    </source>
</reference>
<dbReference type="Proteomes" id="UP000095286">
    <property type="component" value="Unplaced"/>
</dbReference>
<evidence type="ECO:0000313" key="1">
    <source>
        <dbReference type="Proteomes" id="UP000095286"/>
    </source>
</evidence>
<organism evidence="1 2">
    <name type="scientific">Rhabditophanes sp. KR3021</name>
    <dbReference type="NCBI Taxonomy" id="114890"/>
    <lineage>
        <taxon>Eukaryota</taxon>
        <taxon>Metazoa</taxon>
        <taxon>Ecdysozoa</taxon>
        <taxon>Nematoda</taxon>
        <taxon>Chromadorea</taxon>
        <taxon>Rhabditida</taxon>
        <taxon>Tylenchina</taxon>
        <taxon>Panagrolaimomorpha</taxon>
        <taxon>Strongyloidoidea</taxon>
        <taxon>Alloionematidae</taxon>
        <taxon>Rhabditophanes</taxon>
    </lineage>
</organism>
<evidence type="ECO:0000313" key="2">
    <source>
        <dbReference type="WBParaSite" id="RSKR_0001125600.1"/>
    </source>
</evidence>
<protein>
    <submittedName>
        <fullName evidence="2">Nucleoporin NDC1</fullName>
    </submittedName>
</protein>
<name>A0AC35UGF1_9BILA</name>
<accession>A0AC35UGF1</accession>
<sequence length="461" mass="53413">MNVAAEEVLEWKNATNWAFLGALSFGECLNLFLIFINARHHDSNNSEGEDVASAKFAFLFISLVLVSFDFYFNTNFQYTLPQSTFKIQNMLLALLTPSADSVYLFRIKNVFSCIKNATIIWLGYQLIYDIYGIRFIITTSILIHVFLTVYRINLTYTLATEVLNLIVMQPYPFELPSKYNVAEPGAKEFKHLMNVFDFGDTTHKLFALYDLRLIAMSDFNRRQEIFALSVPGNFPRNWISAKNICIGIIDSLNDIFVQVNEVIKSIKMHDAALIYCDRSPSSGRTREERLRRTLHPALREKDDKNERFENVAKDEANKEKLQQKLKPNQLSKYDKLVKKILCLWYPPKRTITFLNQTLAVYSIETIANFMVCSYEEDAYGSVQGDVEHIIRRLLVLSNSIDSYSKGKHMLDSQWRIDDELMIKNINTALKECFDLISRQFGEIFKDGQFNDDEQAALRRLL</sequence>